<accession>A0ACB9ET82</accession>
<dbReference type="Proteomes" id="UP001056120">
    <property type="component" value="Linkage Group LG17"/>
</dbReference>
<evidence type="ECO:0000313" key="2">
    <source>
        <dbReference type="Proteomes" id="UP001056120"/>
    </source>
</evidence>
<sequence length="122" mass="13196">MAMASHHHITPLISFIITCFILASYTASSRDIFVPIGDGGTNSMVNGTRMIGDCWTALYDVRSCSNEIASYFKNGTTDIGVSCCHAIKTDTRFDQSSSTPVIDPVFHVPTETTVDIINGTTI</sequence>
<organism evidence="1 2">
    <name type="scientific">Smallanthus sonchifolius</name>
    <dbReference type="NCBI Taxonomy" id="185202"/>
    <lineage>
        <taxon>Eukaryota</taxon>
        <taxon>Viridiplantae</taxon>
        <taxon>Streptophyta</taxon>
        <taxon>Embryophyta</taxon>
        <taxon>Tracheophyta</taxon>
        <taxon>Spermatophyta</taxon>
        <taxon>Magnoliopsida</taxon>
        <taxon>eudicotyledons</taxon>
        <taxon>Gunneridae</taxon>
        <taxon>Pentapetalae</taxon>
        <taxon>asterids</taxon>
        <taxon>campanulids</taxon>
        <taxon>Asterales</taxon>
        <taxon>Asteraceae</taxon>
        <taxon>Asteroideae</taxon>
        <taxon>Heliantheae alliance</taxon>
        <taxon>Millerieae</taxon>
        <taxon>Smallanthus</taxon>
    </lineage>
</organism>
<dbReference type="EMBL" id="CM042034">
    <property type="protein sequence ID" value="KAI3761833.1"/>
    <property type="molecule type" value="Genomic_DNA"/>
</dbReference>
<protein>
    <submittedName>
        <fullName evidence="1">Uncharacterized protein</fullName>
    </submittedName>
</protein>
<comment type="caution">
    <text evidence="1">The sequence shown here is derived from an EMBL/GenBank/DDBJ whole genome shotgun (WGS) entry which is preliminary data.</text>
</comment>
<reference evidence="2" key="1">
    <citation type="journal article" date="2022" name="Mol. Ecol. Resour.">
        <title>The genomes of chicory, endive, great burdock and yacon provide insights into Asteraceae palaeo-polyploidization history and plant inulin production.</title>
        <authorList>
            <person name="Fan W."/>
            <person name="Wang S."/>
            <person name="Wang H."/>
            <person name="Wang A."/>
            <person name="Jiang F."/>
            <person name="Liu H."/>
            <person name="Zhao H."/>
            <person name="Xu D."/>
            <person name="Zhang Y."/>
        </authorList>
    </citation>
    <scope>NUCLEOTIDE SEQUENCE [LARGE SCALE GENOMIC DNA]</scope>
    <source>
        <strain evidence="2">cv. Yunnan</strain>
    </source>
</reference>
<proteinExistence type="predicted"/>
<name>A0ACB9ET82_9ASTR</name>
<evidence type="ECO:0000313" key="1">
    <source>
        <dbReference type="EMBL" id="KAI3761833.1"/>
    </source>
</evidence>
<reference evidence="1 2" key="2">
    <citation type="journal article" date="2022" name="Mol. Ecol. Resour.">
        <title>The genomes of chicory, endive, great burdock and yacon provide insights into Asteraceae paleo-polyploidization history and plant inulin production.</title>
        <authorList>
            <person name="Fan W."/>
            <person name="Wang S."/>
            <person name="Wang H."/>
            <person name="Wang A."/>
            <person name="Jiang F."/>
            <person name="Liu H."/>
            <person name="Zhao H."/>
            <person name="Xu D."/>
            <person name="Zhang Y."/>
        </authorList>
    </citation>
    <scope>NUCLEOTIDE SEQUENCE [LARGE SCALE GENOMIC DNA]</scope>
    <source>
        <strain evidence="2">cv. Yunnan</strain>
        <tissue evidence="1">Leaves</tissue>
    </source>
</reference>
<gene>
    <name evidence="1" type="ORF">L1987_52255</name>
</gene>
<keyword evidence="2" id="KW-1185">Reference proteome</keyword>